<dbReference type="STRING" id="1742972.COMA1_11633"/>
<name>A0A0S4LBW4_9BACT</name>
<dbReference type="PANTHER" id="PTHR43300">
    <property type="entry name" value="ACETYLTRANSFERASE"/>
    <property type="match status" value="1"/>
</dbReference>
<evidence type="ECO:0000313" key="5">
    <source>
        <dbReference type="EMBL" id="CUS34313.1"/>
    </source>
</evidence>
<dbReference type="InterPro" id="IPR001451">
    <property type="entry name" value="Hexapep"/>
</dbReference>
<sequence length="205" mass="22424">MDDPRSIPWRKNVERQDISPRDSPALWRLVKAKLKGLRTWFLRMMWYPDARTGKGFHVGRGVYIEAGFVAGDYVYIGPYSVLSPQVHIGHYSSLSAYVAIVGRDHHCEEPGIPIVFSGRPPSCVTRIGADVLVGHGAILIRGVTIGNGAIVGAGAVVTTDVPPYAIVGGVPARVLRYRFDERQQAIHEAMLAEPTKQGAYPGPPR</sequence>
<evidence type="ECO:0000313" key="6">
    <source>
        <dbReference type="Proteomes" id="UP000199032"/>
    </source>
</evidence>
<dbReference type="Gene3D" id="2.160.10.10">
    <property type="entry name" value="Hexapeptide repeat proteins"/>
    <property type="match status" value="1"/>
</dbReference>
<dbReference type="PANTHER" id="PTHR43300:SF11">
    <property type="entry name" value="ACETYLTRANSFERASE RV3034C-RELATED"/>
    <property type="match status" value="1"/>
</dbReference>
<protein>
    <recommendedName>
        <fullName evidence="7">Acetyltransferase</fullName>
    </recommendedName>
</protein>
<dbReference type="EMBL" id="CZQA01000001">
    <property type="protein sequence ID" value="CUS34313.1"/>
    <property type="molecule type" value="Genomic_DNA"/>
</dbReference>
<comment type="similarity">
    <text evidence="1">Belongs to the transferase hexapeptide repeat family.</text>
</comment>
<keyword evidence="3" id="KW-0677">Repeat</keyword>
<dbReference type="AlphaFoldDB" id="A0A0S4LBW4"/>
<proteinExistence type="inferred from homology"/>
<evidence type="ECO:0000256" key="2">
    <source>
        <dbReference type="ARBA" id="ARBA00022679"/>
    </source>
</evidence>
<keyword evidence="2" id="KW-0808">Transferase</keyword>
<gene>
    <name evidence="5" type="ORF">COMA1_11633</name>
</gene>
<dbReference type="InterPro" id="IPR018357">
    <property type="entry name" value="Hexapep_transf_CS"/>
</dbReference>
<reference evidence="5 6" key="1">
    <citation type="submission" date="2015-10" db="EMBL/GenBank/DDBJ databases">
        <authorList>
            <person name="Gilbert D.G."/>
        </authorList>
    </citation>
    <scope>NUCLEOTIDE SEQUENCE [LARGE SCALE GENOMIC DNA]</scope>
    <source>
        <strain evidence="5">COMA1</strain>
    </source>
</reference>
<dbReference type="PROSITE" id="PS00101">
    <property type="entry name" value="HEXAPEP_TRANSFERASES"/>
    <property type="match status" value="1"/>
</dbReference>
<dbReference type="Pfam" id="PF00132">
    <property type="entry name" value="Hexapep"/>
    <property type="match status" value="1"/>
</dbReference>
<dbReference type="CDD" id="cd03349">
    <property type="entry name" value="LbH_XAT"/>
    <property type="match status" value="1"/>
</dbReference>
<dbReference type="OrthoDB" id="9800846at2"/>
<dbReference type="Proteomes" id="UP000199032">
    <property type="component" value="Unassembled WGS sequence"/>
</dbReference>
<evidence type="ECO:0000256" key="3">
    <source>
        <dbReference type="ARBA" id="ARBA00022737"/>
    </source>
</evidence>
<evidence type="ECO:0000256" key="1">
    <source>
        <dbReference type="ARBA" id="ARBA00007274"/>
    </source>
</evidence>
<dbReference type="InterPro" id="IPR011004">
    <property type="entry name" value="Trimer_LpxA-like_sf"/>
</dbReference>
<evidence type="ECO:0000256" key="4">
    <source>
        <dbReference type="ARBA" id="ARBA00023315"/>
    </source>
</evidence>
<evidence type="ECO:0008006" key="7">
    <source>
        <dbReference type="Google" id="ProtNLM"/>
    </source>
</evidence>
<dbReference type="InterPro" id="IPR050179">
    <property type="entry name" value="Trans_hexapeptide_repeat"/>
</dbReference>
<dbReference type="RefSeq" id="WP_090746191.1">
    <property type="nucleotide sequence ID" value="NZ_CZQA01000001.1"/>
</dbReference>
<organism evidence="5 6">
    <name type="scientific">Candidatus Nitrospira nitrosa</name>
    <dbReference type="NCBI Taxonomy" id="1742972"/>
    <lineage>
        <taxon>Bacteria</taxon>
        <taxon>Pseudomonadati</taxon>
        <taxon>Nitrospirota</taxon>
        <taxon>Nitrospiria</taxon>
        <taxon>Nitrospirales</taxon>
        <taxon>Nitrospiraceae</taxon>
        <taxon>Nitrospira</taxon>
    </lineage>
</organism>
<keyword evidence="4" id="KW-0012">Acyltransferase</keyword>
<keyword evidence="6" id="KW-1185">Reference proteome</keyword>
<accession>A0A0S4LBW4</accession>
<dbReference type="GO" id="GO:0016746">
    <property type="term" value="F:acyltransferase activity"/>
    <property type="evidence" value="ECO:0007669"/>
    <property type="project" value="UniProtKB-KW"/>
</dbReference>
<dbReference type="SUPFAM" id="SSF51161">
    <property type="entry name" value="Trimeric LpxA-like enzymes"/>
    <property type="match status" value="1"/>
</dbReference>